<name>A0A8I1MHG1_9BACI</name>
<dbReference type="Proteomes" id="UP000664578">
    <property type="component" value="Unassembled WGS sequence"/>
</dbReference>
<evidence type="ECO:0000313" key="2">
    <source>
        <dbReference type="Proteomes" id="UP000664578"/>
    </source>
</evidence>
<reference evidence="1" key="1">
    <citation type="submission" date="2020-12" db="EMBL/GenBank/DDBJ databases">
        <title>PHA producing bacteria isolated from mangrove.</title>
        <authorList>
            <person name="Zheng W."/>
            <person name="Yu S."/>
            <person name="Huang Y."/>
        </authorList>
    </citation>
    <scope>NUCLEOTIDE SEQUENCE</scope>
    <source>
        <strain evidence="1">GN22-4</strain>
    </source>
</reference>
<evidence type="ECO:0000313" key="1">
    <source>
        <dbReference type="EMBL" id="MBN8253227.1"/>
    </source>
</evidence>
<dbReference type="RefSeq" id="WP_206782954.1">
    <property type="nucleotide sequence ID" value="NZ_JAEMWV010000009.1"/>
</dbReference>
<organism evidence="1 2">
    <name type="scientific">Priestia flexa</name>
    <dbReference type="NCBI Taxonomy" id="86664"/>
    <lineage>
        <taxon>Bacteria</taxon>
        <taxon>Bacillati</taxon>
        <taxon>Bacillota</taxon>
        <taxon>Bacilli</taxon>
        <taxon>Bacillales</taxon>
        <taxon>Bacillaceae</taxon>
        <taxon>Priestia</taxon>
    </lineage>
</organism>
<comment type="caution">
    <text evidence="1">The sequence shown here is derived from an EMBL/GenBank/DDBJ whole genome shotgun (WGS) entry which is preliminary data.</text>
</comment>
<protein>
    <submittedName>
        <fullName evidence="1">Uncharacterized protein</fullName>
    </submittedName>
</protein>
<proteinExistence type="predicted"/>
<sequence length="81" mass="9521">MRIVKPSKILITSVSKKQITDTLLYDCCIGTLGYFICKYNQRLIFEVTGILGSILLPKAMKRLLLRSEYFFFWKERVIVVR</sequence>
<gene>
    <name evidence="1" type="ORF">JF537_16765</name>
</gene>
<dbReference type="AlphaFoldDB" id="A0A8I1MHG1"/>
<dbReference type="EMBL" id="JAEMWV010000009">
    <property type="protein sequence ID" value="MBN8253227.1"/>
    <property type="molecule type" value="Genomic_DNA"/>
</dbReference>
<accession>A0A8I1MHG1</accession>